<evidence type="ECO:0000313" key="2">
    <source>
        <dbReference type="Proteomes" id="UP001497535"/>
    </source>
</evidence>
<dbReference type="EMBL" id="CAVMJV010000087">
    <property type="protein sequence ID" value="CAK5091334.1"/>
    <property type="molecule type" value="Genomic_DNA"/>
</dbReference>
<dbReference type="Proteomes" id="UP001497535">
    <property type="component" value="Unassembled WGS sequence"/>
</dbReference>
<sequence length="2027" mass="225397">MKDRLSFLNIYNNLILKILILILLINSVNSNYIKRNKRLTQVWSNNNELSSSLFDCRQPSKECLHDGICSKNGLNCDCSPSPNWFGKQCELRRCVQLYNPCENGAACEKTEQSFKCHCPPGFDGIYCDKQLETVCNNINLNICGEHGNCILGQNVNEYTCECHYGWTGSHCSEVNHCQLEDYFCLNGQCINNLNKNVNEDGNLITHFCECRHGWGGTHCDLDVDECQSDTNICQNGGKCVNLIGSFYCECPPKFVGQFCEIPNSIDQCQPSPCLNNGTCHLSMTATTSSWALDADKFNWHWECNCPDGIEGERCERIVDNCITGRTICVNGGQCVHPWLEVFENTGNDNVTKSVQQRWHPSECKCMSGFSGEFCERDVNECEVYPGLCQNGATCMNRHGTYLCLCVAGFEGRYCENNIDDCIDNLCYAGSTCIDGISRYTCLCAPDRVGNLCEFPNPCFNTSNNNNGPCLNGKCYPDFEFGNHSCHCDEGWMGQNCDIDIDECAHPFTNKCSKGKCVNTVGGYICECEFGYTGELCSLLEKHCDSNPCQNGGTCLNKLGKYECVCLPGYSGNNCEIRAYKELNKCYLDCQNGGICKNADDTECECLPPFSGTLCEIEKPDPCYQNHCATDSVCAPTIDYTSYTCQCPPHLAGQFCERQLPPCEDGYNPCVRGICHKNTEDIEHFTCECLNGWTGPLCDKQIDNEIEVCPLASNPCQNGGQCVGVDGNRGNNKIQKIDGGEHLSTQFLSSSTFFECICPRGFTGPLCEILPKSTKYNYENIDERQKCINKGCRNGGKCVKNLRNVGEGDLWTCQCPPGFQGSQCESEINACLNVTCKHKGKCVNLGGIDFRCDCAPGWSGHVCEINIDDCENIVCLNGGVCVDRVNNYLCECARGFAGRHCEIFVPVDKFNRTDMVDMDNCRRQGCEQKATNGKCDPECNLYACQFDGGECSTRQINPFEKCPQPSYCSHSFSNGKCDEVCNNERCLFDGFDCLPRPLAKCPRLAECALRYANGQCDQQCNMAACGWDGGDCDHDVEPESHVLLGELVLVLAVQPEELFPNLLRQFLLSLSSHLRVSLSLSVDEEGKPNLFRWSQDSGIGKRIDLPPGMNVTTMFSVHYYDSDIVVGEEEGKNKNQVVQDRRRKRNLNDISKKEGVALFLRVDVTMCNLLDSSSSSTSMPRIIHQHQIPEHPHRHHHHIYHSNNKLLGVHEPCFSHMDSVAAYALQDIGVPILQSEARLSPHSSSKSFGFFWCVLLTLMFSLVIGSVIIIRRPKNNKMKTAKTWRPPIVEQPSSKYGSSSTLASHYPLPPQQQQTLRASSIWPNYPVASSSSCASSNMPLMINHAVSMNSLSNQSNIYSQHSHPQQYQNPVNSMIQISNNNNNNQYQPPNKHYRQHPYLPQHSLQQHSSTLPRNNGNCWTTATTTTALIGENKNLLTTSSNQNLNSSIHYRQQQPQLLIGATGNVNGIATLPLPNNNANNIYNNQQQQNMPSLGNGGELVNPSTHPTTTTIATTTIVNNNNNSSTSYSRCSSSGIGGSSTEHSPLGQLLPLHCSSANIVVDPSLVGNNNENEESLLKLIKELQDFLMFKRRALLDCNSEIISKLTARIVNSTNERGRTFFHLLFQNMFLMTANDNETDLLANIDLLFKSGVSIDAQDHDGTTALSLAVRNRKLRAVELMVERGADANLPDLDNKSPLYHICANLSTEEDLKIAEFLINKVADLKLDTLARETETPLIRCAALCNPFSLRIAELLISRVEASQRIEFVNYSGKTLTTALHRAASVGNEPMVRLLIKHGANKESTDKEGKSPLFVAVEQAQYETVSVLLELGADRNKSDMNDTKIMELASQPGFEPISQLFRKFPENQNNHHQHIQFFNSSTRSSSTPKDQQKNQTNGKRQRVGTKRRNTATTTTNNSSSNSILQVIQRGVNSVLLPSNNREINNYEDGSSAAKKRAPIIISNNNNNPNISPPCLPPYYPPSSNNICQQSLNNSNSILQNQQQQISSSPPLLPSIQQNQFNGIFNYKIIF</sequence>
<organism evidence="1 2">
    <name type="scientific">Meloidogyne enterolobii</name>
    <name type="common">Root-knot nematode worm</name>
    <name type="synonym">Meloidogyne mayaguensis</name>
    <dbReference type="NCBI Taxonomy" id="390850"/>
    <lineage>
        <taxon>Eukaryota</taxon>
        <taxon>Metazoa</taxon>
        <taxon>Ecdysozoa</taxon>
        <taxon>Nematoda</taxon>
        <taxon>Chromadorea</taxon>
        <taxon>Rhabditida</taxon>
        <taxon>Tylenchina</taxon>
        <taxon>Tylenchomorpha</taxon>
        <taxon>Tylenchoidea</taxon>
        <taxon>Meloidogynidae</taxon>
        <taxon>Meloidogyninae</taxon>
        <taxon>Meloidogyne</taxon>
    </lineage>
</organism>
<evidence type="ECO:0000313" key="1">
    <source>
        <dbReference type="EMBL" id="CAK5091334.1"/>
    </source>
</evidence>
<comment type="caution">
    <text evidence="1">The sequence shown here is derived from an EMBL/GenBank/DDBJ whole genome shotgun (WGS) entry which is preliminary data.</text>
</comment>
<keyword evidence="2" id="KW-1185">Reference proteome</keyword>
<gene>
    <name evidence="1" type="ORF">MENTE1834_LOCUS39170</name>
</gene>
<proteinExistence type="predicted"/>
<reference evidence="1" key="1">
    <citation type="submission" date="2023-11" db="EMBL/GenBank/DDBJ databases">
        <authorList>
            <person name="Poullet M."/>
        </authorList>
    </citation>
    <scope>NUCLEOTIDE SEQUENCE</scope>
    <source>
        <strain evidence="1">E1834</strain>
    </source>
</reference>
<accession>A0ACB1AKK4</accession>
<name>A0ACB1AKK4_MELEN</name>
<protein>
    <submittedName>
        <fullName evidence="1">Uncharacterized protein</fullName>
    </submittedName>
</protein>